<dbReference type="Pfam" id="PF13529">
    <property type="entry name" value="Peptidase_C39_2"/>
    <property type="match status" value="1"/>
</dbReference>
<proteinExistence type="predicted"/>
<dbReference type="AlphaFoldDB" id="A0A0G1U828"/>
<feature type="domain" description="Peptidase C39-like" evidence="1">
    <location>
        <begin position="81"/>
        <end position="205"/>
    </location>
</feature>
<sequence length="238" mass="26953">MKIVKKIVLALRFILLDQVFSMKIKKMSGGDYFIAETIPYQCQFATPELVADILEKRIKGEDDPNWNNFGFPDREEYAYWSWRACGVACLKMVVDFYALAGKTIGELTYEGVKLGGYDVSADRGWFYKPLLNQAQNYGLTGYTVSHFGIASICELMKKKRFFVASVNPSLIRFDKTGVNEEPGGHLVLVIGCRVKSGAIEGFFIHNPSGKLDETRRKTFIPIDVFNKAYSKKGIAIWR</sequence>
<comment type="caution">
    <text evidence="2">The sequence shown here is derived from an EMBL/GenBank/DDBJ whole genome shotgun (WGS) entry which is preliminary data.</text>
</comment>
<evidence type="ECO:0000313" key="2">
    <source>
        <dbReference type="EMBL" id="KKU90291.1"/>
    </source>
</evidence>
<organism evidence="2 3">
    <name type="scientific">Candidatus Wolfebacteria bacterium GW2011_GWA2_47_9b</name>
    <dbReference type="NCBI Taxonomy" id="1619005"/>
    <lineage>
        <taxon>Bacteria</taxon>
        <taxon>Candidatus Wolfeibacteriota</taxon>
    </lineage>
</organism>
<evidence type="ECO:0000259" key="1">
    <source>
        <dbReference type="Pfam" id="PF13529"/>
    </source>
</evidence>
<dbReference type="Gene3D" id="3.90.70.10">
    <property type="entry name" value="Cysteine proteinases"/>
    <property type="match status" value="1"/>
</dbReference>
<gene>
    <name evidence="2" type="ORF">UY19_C0004G0005</name>
</gene>
<dbReference type="EMBL" id="LCPB01000004">
    <property type="protein sequence ID" value="KKU90291.1"/>
    <property type="molecule type" value="Genomic_DNA"/>
</dbReference>
<evidence type="ECO:0000313" key="3">
    <source>
        <dbReference type="Proteomes" id="UP000033882"/>
    </source>
</evidence>
<dbReference type="InterPro" id="IPR039564">
    <property type="entry name" value="Peptidase_C39-like"/>
</dbReference>
<reference evidence="2 3" key="1">
    <citation type="journal article" date="2015" name="Nature">
        <title>rRNA introns, odd ribosomes, and small enigmatic genomes across a large radiation of phyla.</title>
        <authorList>
            <person name="Brown C.T."/>
            <person name="Hug L.A."/>
            <person name="Thomas B.C."/>
            <person name="Sharon I."/>
            <person name="Castelle C.J."/>
            <person name="Singh A."/>
            <person name="Wilkins M.J."/>
            <person name="Williams K.H."/>
            <person name="Banfield J.F."/>
        </authorList>
    </citation>
    <scope>NUCLEOTIDE SEQUENCE [LARGE SCALE GENOMIC DNA]</scope>
</reference>
<dbReference type="Proteomes" id="UP000033882">
    <property type="component" value="Unassembled WGS sequence"/>
</dbReference>
<name>A0A0G1U828_9BACT</name>
<accession>A0A0G1U828</accession>
<protein>
    <recommendedName>
        <fullName evidence="1">Peptidase C39-like domain-containing protein</fullName>
    </recommendedName>
</protein>